<protein>
    <submittedName>
        <fullName evidence="1">Uncharacterized protein</fullName>
    </submittedName>
</protein>
<dbReference type="InParanoid" id="A0A251THM2"/>
<keyword evidence="2" id="KW-1185">Reference proteome</keyword>
<dbReference type="AlphaFoldDB" id="A0A251THM2"/>
<name>A0A251THM2_HELAN</name>
<gene>
    <name evidence="1" type="ORF">HannXRQ_Chr10g0289621</name>
</gene>
<organism evidence="1 2">
    <name type="scientific">Helianthus annuus</name>
    <name type="common">Common sunflower</name>
    <dbReference type="NCBI Taxonomy" id="4232"/>
    <lineage>
        <taxon>Eukaryota</taxon>
        <taxon>Viridiplantae</taxon>
        <taxon>Streptophyta</taxon>
        <taxon>Embryophyta</taxon>
        <taxon>Tracheophyta</taxon>
        <taxon>Spermatophyta</taxon>
        <taxon>Magnoliopsida</taxon>
        <taxon>eudicotyledons</taxon>
        <taxon>Gunneridae</taxon>
        <taxon>Pentapetalae</taxon>
        <taxon>asterids</taxon>
        <taxon>campanulids</taxon>
        <taxon>Asterales</taxon>
        <taxon>Asteraceae</taxon>
        <taxon>Asteroideae</taxon>
        <taxon>Heliantheae alliance</taxon>
        <taxon>Heliantheae</taxon>
        <taxon>Helianthus</taxon>
    </lineage>
</organism>
<dbReference type="EMBL" id="CM007899">
    <property type="protein sequence ID" value="OTG10618.1"/>
    <property type="molecule type" value="Genomic_DNA"/>
</dbReference>
<evidence type="ECO:0000313" key="2">
    <source>
        <dbReference type="Proteomes" id="UP000215914"/>
    </source>
</evidence>
<reference evidence="2" key="1">
    <citation type="journal article" date="2017" name="Nature">
        <title>The sunflower genome provides insights into oil metabolism, flowering and Asterid evolution.</title>
        <authorList>
            <person name="Badouin H."/>
            <person name="Gouzy J."/>
            <person name="Grassa C.J."/>
            <person name="Murat F."/>
            <person name="Staton S.E."/>
            <person name="Cottret L."/>
            <person name="Lelandais-Briere C."/>
            <person name="Owens G.L."/>
            <person name="Carrere S."/>
            <person name="Mayjonade B."/>
            <person name="Legrand L."/>
            <person name="Gill N."/>
            <person name="Kane N.C."/>
            <person name="Bowers J.E."/>
            <person name="Hubner S."/>
            <person name="Bellec A."/>
            <person name="Berard A."/>
            <person name="Berges H."/>
            <person name="Blanchet N."/>
            <person name="Boniface M.C."/>
            <person name="Brunel D."/>
            <person name="Catrice O."/>
            <person name="Chaidir N."/>
            <person name="Claudel C."/>
            <person name="Donnadieu C."/>
            <person name="Faraut T."/>
            <person name="Fievet G."/>
            <person name="Helmstetter N."/>
            <person name="King M."/>
            <person name="Knapp S.J."/>
            <person name="Lai Z."/>
            <person name="Le Paslier M.C."/>
            <person name="Lippi Y."/>
            <person name="Lorenzon L."/>
            <person name="Mandel J.R."/>
            <person name="Marage G."/>
            <person name="Marchand G."/>
            <person name="Marquand E."/>
            <person name="Bret-Mestries E."/>
            <person name="Morien E."/>
            <person name="Nambeesan S."/>
            <person name="Nguyen T."/>
            <person name="Pegot-Espagnet P."/>
            <person name="Pouilly N."/>
            <person name="Raftis F."/>
            <person name="Sallet E."/>
            <person name="Schiex T."/>
            <person name="Thomas J."/>
            <person name="Vandecasteele C."/>
            <person name="Vares D."/>
            <person name="Vear F."/>
            <person name="Vautrin S."/>
            <person name="Crespi M."/>
            <person name="Mangin B."/>
            <person name="Burke J.M."/>
            <person name="Salse J."/>
            <person name="Munos S."/>
            <person name="Vincourt P."/>
            <person name="Rieseberg L.H."/>
            <person name="Langlade N.B."/>
        </authorList>
    </citation>
    <scope>NUCLEOTIDE SEQUENCE [LARGE SCALE GENOMIC DNA]</scope>
    <source>
        <strain evidence="2">cv. SF193</strain>
    </source>
</reference>
<dbReference type="Proteomes" id="UP000215914">
    <property type="component" value="Chromosome 10"/>
</dbReference>
<evidence type="ECO:0000313" key="1">
    <source>
        <dbReference type="EMBL" id="OTG10618.1"/>
    </source>
</evidence>
<proteinExistence type="predicted"/>
<sequence length="84" mass="9794">MAMHVLDTCELPITAETSLNQINSSILEHLSFLIVKATSKCYLGINRTFIRRPGKSYQHLSFVTYTLLRYYTKIGWLFPKERPQ</sequence>
<accession>A0A251THM2</accession>